<dbReference type="PANTHER" id="PTHR13789">
    <property type="entry name" value="MONOOXYGENASE"/>
    <property type="match status" value="1"/>
</dbReference>
<comment type="similarity">
    <text evidence="1">Belongs to the paxM FAD-dependent monooxygenase family.</text>
</comment>
<evidence type="ECO:0000256" key="3">
    <source>
        <dbReference type="ARBA" id="ARBA00022827"/>
    </source>
</evidence>
<dbReference type="Gene3D" id="3.50.50.60">
    <property type="entry name" value="FAD/NAD(P)-binding domain"/>
    <property type="match status" value="1"/>
</dbReference>
<dbReference type="OrthoDB" id="420606at2759"/>
<feature type="region of interest" description="Disordered" evidence="6">
    <location>
        <begin position="1"/>
        <end position="37"/>
    </location>
</feature>
<dbReference type="SUPFAM" id="SSF51905">
    <property type="entry name" value="FAD/NAD(P)-binding domain"/>
    <property type="match status" value="1"/>
</dbReference>
<dbReference type="InterPro" id="IPR050493">
    <property type="entry name" value="FAD-dep_Monooxygenase_BioMet"/>
</dbReference>
<protein>
    <recommendedName>
        <fullName evidence="7">FAD-binding domain-containing protein</fullName>
    </recommendedName>
</protein>
<dbReference type="PANTHER" id="PTHR13789:SF306">
    <property type="entry name" value="HYDROXYLASE, PUTATIVE-RELATED"/>
    <property type="match status" value="1"/>
</dbReference>
<name>A0A9P6CFI4_9AGAR</name>
<dbReference type="InterPro" id="IPR002938">
    <property type="entry name" value="FAD-bd"/>
</dbReference>
<keyword evidence="5" id="KW-0503">Monooxygenase</keyword>
<evidence type="ECO:0000313" key="9">
    <source>
        <dbReference type="Proteomes" id="UP000807353"/>
    </source>
</evidence>
<dbReference type="EMBL" id="MU150325">
    <property type="protein sequence ID" value="KAF9459024.1"/>
    <property type="molecule type" value="Genomic_DNA"/>
</dbReference>
<feature type="domain" description="FAD-binding" evidence="7">
    <location>
        <begin position="49"/>
        <end position="398"/>
    </location>
</feature>
<proteinExistence type="inferred from homology"/>
<dbReference type="InterPro" id="IPR036188">
    <property type="entry name" value="FAD/NAD-bd_sf"/>
</dbReference>
<dbReference type="GO" id="GO:0071949">
    <property type="term" value="F:FAD binding"/>
    <property type="evidence" value="ECO:0007669"/>
    <property type="project" value="InterPro"/>
</dbReference>
<keyword evidence="9" id="KW-1185">Reference proteome</keyword>
<dbReference type="PRINTS" id="PR00420">
    <property type="entry name" value="RNGMNOXGNASE"/>
</dbReference>
<reference evidence="8" key="1">
    <citation type="submission" date="2020-11" db="EMBL/GenBank/DDBJ databases">
        <authorList>
            <consortium name="DOE Joint Genome Institute"/>
            <person name="Ahrendt S."/>
            <person name="Riley R."/>
            <person name="Andreopoulos W."/>
            <person name="Labutti K."/>
            <person name="Pangilinan J."/>
            <person name="Ruiz-Duenas F.J."/>
            <person name="Barrasa J.M."/>
            <person name="Sanchez-Garcia M."/>
            <person name="Camarero S."/>
            <person name="Miyauchi S."/>
            <person name="Serrano A."/>
            <person name="Linde D."/>
            <person name="Babiker R."/>
            <person name="Drula E."/>
            <person name="Ayuso-Fernandez I."/>
            <person name="Pacheco R."/>
            <person name="Padilla G."/>
            <person name="Ferreira P."/>
            <person name="Barriuso J."/>
            <person name="Kellner H."/>
            <person name="Castanera R."/>
            <person name="Alfaro M."/>
            <person name="Ramirez L."/>
            <person name="Pisabarro A.G."/>
            <person name="Kuo A."/>
            <person name="Tritt A."/>
            <person name="Lipzen A."/>
            <person name="He G."/>
            <person name="Yan M."/>
            <person name="Ng V."/>
            <person name="Cullen D."/>
            <person name="Martin F."/>
            <person name="Rosso M.-N."/>
            <person name="Henrissat B."/>
            <person name="Hibbett D."/>
            <person name="Martinez A.T."/>
            <person name="Grigoriev I.V."/>
        </authorList>
    </citation>
    <scope>NUCLEOTIDE SEQUENCE</scope>
    <source>
        <strain evidence="8">CBS 247.69</strain>
    </source>
</reference>
<keyword evidence="3" id="KW-0274">FAD</keyword>
<dbReference type="Pfam" id="PF01494">
    <property type="entry name" value="FAD_binding_3"/>
    <property type="match status" value="1"/>
</dbReference>
<evidence type="ECO:0000313" key="8">
    <source>
        <dbReference type="EMBL" id="KAF9459024.1"/>
    </source>
</evidence>
<accession>A0A9P6CFI4</accession>
<organism evidence="8 9">
    <name type="scientific">Collybia nuda</name>
    <dbReference type="NCBI Taxonomy" id="64659"/>
    <lineage>
        <taxon>Eukaryota</taxon>
        <taxon>Fungi</taxon>
        <taxon>Dikarya</taxon>
        <taxon>Basidiomycota</taxon>
        <taxon>Agaricomycotina</taxon>
        <taxon>Agaricomycetes</taxon>
        <taxon>Agaricomycetidae</taxon>
        <taxon>Agaricales</taxon>
        <taxon>Tricholomatineae</taxon>
        <taxon>Clitocybaceae</taxon>
        <taxon>Collybia</taxon>
    </lineage>
</organism>
<feature type="compositionally biased region" description="Low complexity" evidence="6">
    <location>
        <begin position="16"/>
        <end position="31"/>
    </location>
</feature>
<evidence type="ECO:0000256" key="4">
    <source>
        <dbReference type="ARBA" id="ARBA00023002"/>
    </source>
</evidence>
<evidence type="ECO:0000256" key="2">
    <source>
        <dbReference type="ARBA" id="ARBA00022630"/>
    </source>
</evidence>
<dbReference type="GO" id="GO:0004497">
    <property type="term" value="F:monooxygenase activity"/>
    <property type="evidence" value="ECO:0007669"/>
    <property type="project" value="UniProtKB-KW"/>
</dbReference>
<keyword evidence="4" id="KW-0560">Oxidoreductase</keyword>
<sequence length="526" mass="57952">MTCVFRRASSPPPTHTPSSLTTLLPSTPTHSMDPNHPSLPAQTSLVIDFVIVGAGLAGLACAVALRRVGHRVLVLEADPSLNVQNSGGCRMAPNLSKILYAWGLRDKLREITIKSQAIDLLLYETGEVLGTHYWDEEMIRETGGEFLFIHYGDLRNLLYDTAISHGAEVIFDARAACIDADNQTITLASGKVLRADVIVGADGASGVSRQLLEEDDAPVHRLNMYSTTVPKTVIMQDEELRYLYSHRHAAMYSWFGNSHAALGFPLGGTPDFALFVYGPADGHDASWDDKAPHDALEQILEPCEPRLRKLGRNAAPPVCVPIIEHPELEDWVDDSGRLVVIGEAAHPLPPGSIQECAMAVEDGAVLAKLFSHLRSEDQISHFLYAFQDLRQQRCARVLKKEINDIAFMTMPPGETQQCRDSVMRAKRDAGLDVLDAGSNMEETPEWAEIKEVFGYDAEDDADNWWMEWGVLRERAKGLELSCEVYGHVTVEEQGFPLSPKLASIIFSTLGTTQLSTRLVIEPGRCA</sequence>
<dbReference type="Proteomes" id="UP000807353">
    <property type="component" value="Unassembled WGS sequence"/>
</dbReference>
<evidence type="ECO:0000256" key="1">
    <source>
        <dbReference type="ARBA" id="ARBA00007992"/>
    </source>
</evidence>
<evidence type="ECO:0000259" key="7">
    <source>
        <dbReference type="Pfam" id="PF01494"/>
    </source>
</evidence>
<keyword evidence="2" id="KW-0285">Flavoprotein</keyword>
<evidence type="ECO:0000256" key="5">
    <source>
        <dbReference type="ARBA" id="ARBA00023033"/>
    </source>
</evidence>
<evidence type="ECO:0000256" key="6">
    <source>
        <dbReference type="SAM" id="MobiDB-lite"/>
    </source>
</evidence>
<gene>
    <name evidence="8" type="ORF">BDZ94DRAFT_1062718</name>
</gene>
<comment type="caution">
    <text evidence="8">The sequence shown here is derived from an EMBL/GenBank/DDBJ whole genome shotgun (WGS) entry which is preliminary data.</text>
</comment>
<dbReference type="AlphaFoldDB" id="A0A9P6CFI4"/>